<dbReference type="AlphaFoldDB" id="A0A2U9PKL3"/>
<dbReference type="PROSITE" id="PS51387">
    <property type="entry name" value="FAD_PCMH"/>
    <property type="match status" value="1"/>
</dbReference>
<dbReference type="GO" id="GO:0071949">
    <property type="term" value="F:FAD binding"/>
    <property type="evidence" value="ECO:0007669"/>
    <property type="project" value="InterPro"/>
</dbReference>
<dbReference type="InterPro" id="IPR016169">
    <property type="entry name" value="FAD-bd_PCMH_sub2"/>
</dbReference>
<dbReference type="Gene3D" id="3.30.465.10">
    <property type="match status" value="1"/>
</dbReference>
<dbReference type="GO" id="GO:0016491">
    <property type="term" value="F:oxidoreductase activity"/>
    <property type="evidence" value="ECO:0007669"/>
    <property type="project" value="InterPro"/>
</dbReference>
<dbReference type="InterPro" id="IPR016166">
    <property type="entry name" value="FAD-bd_PCMH"/>
</dbReference>
<gene>
    <name evidence="3" type="ORF">D806_013020</name>
</gene>
<dbReference type="InterPro" id="IPR051312">
    <property type="entry name" value="Diverse_Substr_Oxidored"/>
</dbReference>
<dbReference type="InterPro" id="IPR002346">
    <property type="entry name" value="Mopterin_DH_FAD-bd"/>
</dbReference>
<sequence length="294" mass="31444">MPGFRLHGAVTLVTVAGMDLNTVEVVDRPTRRDELWPLGTGDAVLAGGTWLFSEPQPQLRRLVDLTGLGWPPVTLSDSGIELAATCTLADVARLSADLQEYRTEWTAAPLLHQCCGALLASFKIWHCATVGGNICLSFPAGAMISLCTALDGEATVWRSDGNDFRLPVAALVTGAGTNILAATDVLRSVHLPAAALRARTSYRKLAPSPLGRSGIVVIGRRDTESDGGRFVLSVTAATVRPFVFTFPGVPSRDQLQDAHASIPPDAWSDDPHGDPDWRRAMTLVLAEQVRSELT</sequence>
<dbReference type="SUPFAM" id="SSF56176">
    <property type="entry name" value="FAD-binding/transporter-associated domain-like"/>
    <property type="match status" value="1"/>
</dbReference>
<protein>
    <submittedName>
        <fullName evidence="3">FAD binding domain in molybdopterin dehydrogenase protein</fullName>
    </submittedName>
</protein>
<name>A0A2U9PKL3_MYCSE</name>
<evidence type="ECO:0000313" key="3">
    <source>
        <dbReference type="EMBL" id="AWT52290.1"/>
    </source>
</evidence>
<dbReference type="Proteomes" id="UP000011200">
    <property type="component" value="Chromosome"/>
</dbReference>
<feature type="region of interest" description="Disordered" evidence="1">
    <location>
        <begin position="254"/>
        <end position="273"/>
    </location>
</feature>
<feature type="domain" description="FAD-binding PCMH-type" evidence="2">
    <location>
        <begin position="18"/>
        <end position="196"/>
    </location>
</feature>
<dbReference type="PANTHER" id="PTHR42659">
    <property type="entry name" value="XANTHINE DEHYDROGENASE SUBUNIT C-RELATED"/>
    <property type="match status" value="1"/>
</dbReference>
<dbReference type="PANTHER" id="PTHR42659:SF9">
    <property type="entry name" value="XANTHINE DEHYDROGENASE FAD-BINDING SUBUNIT XDHB-RELATED"/>
    <property type="match status" value="1"/>
</dbReference>
<proteinExistence type="predicted"/>
<evidence type="ECO:0000259" key="2">
    <source>
        <dbReference type="PROSITE" id="PS51387"/>
    </source>
</evidence>
<dbReference type="InterPro" id="IPR036318">
    <property type="entry name" value="FAD-bd_PCMH-like_sf"/>
</dbReference>
<reference evidence="3 4" key="1">
    <citation type="journal article" date="2013" name="Genome Announc.">
        <title>Draft genome sequence of MKD8, a conjugal recipient Mycobacterium smegmatis strain.</title>
        <authorList>
            <person name="Gray T.A."/>
            <person name="Palumbo M.J."/>
            <person name="Derbyshire K.M."/>
        </authorList>
    </citation>
    <scope>NUCLEOTIDE SEQUENCE [LARGE SCALE GENOMIC DNA]</scope>
    <source>
        <strain evidence="3 4">MKD8</strain>
    </source>
</reference>
<dbReference type="Pfam" id="PF00941">
    <property type="entry name" value="FAD_binding_5"/>
    <property type="match status" value="1"/>
</dbReference>
<dbReference type="EMBL" id="CP027541">
    <property type="protein sequence ID" value="AWT52290.1"/>
    <property type="molecule type" value="Genomic_DNA"/>
</dbReference>
<evidence type="ECO:0000313" key="4">
    <source>
        <dbReference type="Proteomes" id="UP000011200"/>
    </source>
</evidence>
<organism evidence="3 4">
    <name type="scientific">Mycolicibacterium smegmatis (strain MKD8)</name>
    <name type="common">Mycobacterium smegmatis</name>
    <dbReference type="NCBI Taxonomy" id="1214915"/>
    <lineage>
        <taxon>Bacteria</taxon>
        <taxon>Bacillati</taxon>
        <taxon>Actinomycetota</taxon>
        <taxon>Actinomycetes</taxon>
        <taxon>Mycobacteriales</taxon>
        <taxon>Mycobacteriaceae</taxon>
        <taxon>Mycolicibacterium</taxon>
    </lineage>
</organism>
<accession>A0A2U9PKL3</accession>
<evidence type="ECO:0000256" key="1">
    <source>
        <dbReference type="SAM" id="MobiDB-lite"/>
    </source>
</evidence>
<reference evidence="4" key="2">
    <citation type="submission" date="2018-03" db="EMBL/GenBank/DDBJ databases">
        <authorList>
            <person name="Derbyshire K."/>
            <person name="Gray T.A."/>
            <person name="Champion M."/>
        </authorList>
    </citation>
    <scope>NUCLEOTIDE SEQUENCE [LARGE SCALE GENOMIC DNA]</scope>
    <source>
        <strain evidence="4">MKD8</strain>
    </source>
</reference>